<accession>A0A8S9JXS8</accession>
<evidence type="ECO:0000313" key="1">
    <source>
        <dbReference type="EMBL" id="KAF2586742.1"/>
    </source>
</evidence>
<protein>
    <submittedName>
        <fullName evidence="1">Uncharacterized protein</fullName>
    </submittedName>
</protein>
<sequence length="287" mass="32473">MDGRTMMDIKVMNREKRQNGAMAVRKRVRLIRLKMTTSRLQSRPWRDASGFLPAFTEDTVRAVNVVHVVDASGEEQASFISLSSNTPGNLNVEAEQIKEGFSCGRENKVDFVSFEAKYSCVSKKDAEVGWDKSDVPVLRVVNDEKGRGDDERRIMAVSMETGGSSRWILGIDMEVVEDFTLQVGEEEEDEELMIGRGEKSSGEDGWHQIQFSGGKKAPTKFVLKLYQKKGVEKKKMQRPVLKLRTDFDRITPQVQRVLERLPTYCSQFGKSTSPFTLAFLASLPYTK</sequence>
<organism evidence="1">
    <name type="scientific">Brassica cretica</name>
    <name type="common">Mustard</name>
    <dbReference type="NCBI Taxonomy" id="69181"/>
    <lineage>
        <taxon>Eukaryota</taxon>
        <taxon>Viridiplantae</taxon>
        <taxon>Streptophyta</taxon>
        <taxon>Embryophyta</taxon>
        <taxon>Tracheophyta</taxon>
        <taxon>Spermatophyta</taxon>
        <taxon>Magnoliopsida</taxon>
        <taxon>eudicotyledons</taxon>
        <taxon>Gunneridae</taxon>
        <taxon>Pentapetalae</taxon>
        <taxon>rosids</taxon>
        <taxon>malvids</taxon>
        <taxon>Brassicales</taxon>
        <taxon>Brassicaceae</taxon>
        <taxon>Brassiceae</taxon>
        <taxon>Brassica</taxon>
    </lineage>
</organism>
<proteinExistence type="predicted"/>
<comment type="caution">
    <text evidence="1">The sequence shown here is derived from an EMBL/GenBank/DDBJ whole genome shotgun (WGS) entry which is preliminary data.</text>
</comment>
<dbReference type="AlphaFoldDB" id="A0A8S9JXS8"/>
<dbReference type="EMBL" id="QGKY02000246">
    <property type="protein sequence ID" value="KAF2586742.1"/>
    <property type="molecule type" value="Genomic_DNA"/>
</dbReference>
<gene>
    <name evidence="1" type="ORF">F2Q70_00035429</name>
</gene>
<reference evidence="1" key="1">
    <citation type="submission" date="2019-12" db="EMBL/GenBank/DDBJ databases">
        <title>Genome sequencing and annotation of Brassica cretica.</title>
        <authorList>
            <person name="Studholme D.J."/>
            <person name="Sarris P.F."/>
        </authorList>
    </citation>
    <scope>NUCLEOTIDE SEQUENCE</scope>
    <source>
        <strain evidence="1">PFS-102/07</strain>
        <tissue evidence="1">Leaf</tissue>
    </source>
</reference>
<name>A0A8S9JXS8_BRACR</name>